<comment type="caution">
    <text evidence="1">The sequence shown here is derived from an EMBL/GenBank/DDBJ whole genome shotgun (WGS) entry which is preliminary data.</text>
</comment>
<evidence type="ECO:0000313" key="1">
    <source>
        <dbReference type="EMBL" id="GFY49905.1"/>
    </source>
</evidence>
<protein>
    <submittedName>
        <fullName evidence="1">Uncharacterized protein</fullName>
    </submittedName>
</protein>
<organism evidence="1 2">
    <name type="scientific">Trichonephila inaurata madagascariensis</name>
    <dbReference type="NCBI Taxonomy" id="2747483"/>
    <lineage>
        <taxon>Eukaryota</taxon>
        <taxon>Metazoa</taxon>
        <taxon>Ecdysozoa</taxon>
        <taxon>Arthropoda</taxon>
        <taxon>Chelicerata</taxon>
        <taxon>Arachnida</taxon>
        <taxon>Araneae</taxon>
        <taxon>Araneomorphae</taxon>
        <taxon>Entelegynae</taxon>
        <taxon>Araneoidea</taxon>
        <taxon>Nephilidae</taxon>
        <taxon>Trichonephila</taxon>
        <taxon>Trichonephila inaurata</taxon>
    </lineage>
</organism>
<sequence length="122" mass="14010">METESPDISTSCDVRCRISPEIEGLDITISRCTELVNLPDTDDNQEMKAILRASIDDAQKKKDALVRELRSLPPCTTFNCKVHRQFKSVLEEMKREYGDLTLHNHVLWLSHGNALNVWVAWK</sequence>
<reference evidence="1" key="1">
    <citation type="submission" date="2020-08" db="EMBL/GenBank/DDBJ databases">
        <title>Multicomponent nature underlies the extraordinary mechanical properties of spider dragline silk.</title>
        <authorList>
            <person name="Kono N."/>
            <person name="Nakamura H."/>
            <person name="Mori M."/>
            <person name="Yoshida Y."/>
            <person name="Ohtoshi R."/>
            <person name="Malay A.D."/>
            <person name="Moran D.A.P."/>
            <person name="Tomita M."/>
            <person name="Numata K."/>
            <person name="Arakawa K."/>
        </authorList>
    </citation>
    <scope>NUCLEOTIDE SEQUENCE</scope>
</reference>
<name>A0A8X7BZR1_9ARAC</name>
<dbReference type="Proteomes" id="UP000886998">
    <property type="component" value="Unassembled WGS sequence"/>
</dbReference>
<keyword evidence="2" id="KW-1185">Reference proteome</keyword>
<proteinExistence type="predicted"/>
<dbReference type="EMBL" id="BMAV01007207">
    <property type="protein sequence ID" value="GFY49905.1"/>
    <property type="molecule type" value="Genomic_DNA"/>
</dbReference>
<dbReference type="AlphaFoldDB" id="A0A8X7BZR1"/>
<accession>A0A8X7BZR1</accession>
<evidence type="ECO:0000313" key="2">
    <source>
        <dbReference type="Proteomes" id="UP000886998"/>
    </source>
</evidence>
<gene>
    <name evidence="1" type="ORF">TNIN_436041</name>
</gene>